<dbReference type="STRING" id="1509407.A0A0L1IN00"/>
<dbReference type="Pfam" id="PF04479">
    <property type="entry name" value="RTA1"/>
    <property type="match status" value="1"/>
</dbReference>
<dbReference type="AlphaFoldDB" id="A0A0L1IN00"/>
<sequence length="491" mass="55028">MTALQPRDGFKLFYYDPSLAAAVIFIICFLATTILHTYQLFRTRTWFFIPFLLGGYFEWIGYVARAVACNQTPNWTLGPYIVQAVLTLVAPALFAASIYMELGRMIVVLGAEKHSMIRVKWMTKIFVAGDVLSFLMQSAGAGLMGVKSKISENGPHIIVGGLVVQIIFFGFFMISSAVFHMRINRDPVADGASGFNWRRLLYALYAASALILIRSVFRLIEYAQGNGGYLVAHEWFMYVFDALLMFGTMLIFHVEHPSELNAWLSGSGVVFWPTTTSLVFKLVDIDHDVPRHLIHLGNVVDINDLGSFIVNPIGLVPHNLLAIEPKTRHLNSYFKRWPTEALIHDTFVGLLESGEVRVNRIYEIHTLKITSFVPSSSILAPLNEQPSVIKAIEQSRSRCVYVITGVAEVTGISAHVSDCRLRGYDPTIRTSLVILDAGRYTTEYVCRSFCEADPIAVGYSLHCLRLEECRVIAEPVTASSFPKKMDFFEIV</sequence>
<dbReference type="PANTHER" id="PTHR31465">
    <property type="entry name" value="PROTEIN RTA1-RELATED"/>
    <property type="match status" value="1"/>
</dbReference>
<keyword evidence="7" id="KW-1185">Reference proteome</keyword>
<dbReference type="GO" id="GO:0016020">
    <property type="term" value="C:membrane"/>
    <property type="evidence" value="ECO:0007669"/>
    <property type="project" value="UniProtKB-SubCell"/>
</dbReference>
<comment type="subcellular location">
    <subcellularLocation>
        <location evidence="1">Membrane</location>
        <topology evidence="1">Multi-pass membrane protein</topology>
    </subcellularLocation>
</comment>
<accession>A0A0L1IN00</accession>
<dbReference type="OrthoDB" id="3358017at2759"/>
<evidence type="ECO:0000313" key="6">
    <source>
        <dbReference type="EMBL" id="KNG80685.1"/>
    </source>
</evidence>
<dbReference type="InterPro" id="IPR007568">
    <property type="entry name" value="RTA1"/>
</dbReference>
<dbReference type="PANTHER" id="PTHR31465:SF35">
    <property type="entry name" value="RTA1 DOMAIN PROTEIN-RELATED"/>
    <property type="match status" value="1"/>
</dbReference>
<keyword evidence="3 5" id="KW-1133">Transmembrane helix</keyword>
<evidence type="ECO:0000256" key="3">
    <source>
        <dbReference type="ARBA" id="ARBA00022989"/>
    </source>
</evidence>
<name>A0A0L1IN00_ASPN3</name>
<feature type="transmembrane region" description="Helical" evidence="5">
    <location>
        <begin position="12"/>
        <end position="35"/>
    </location>
</feature>
<proteinExistence type="predicted"/>
<feature type="transmembrane region" description="Helical" evidence="5">
    <location>
        <begin position="80"/>
        <end position="100"/>
    </location>
</feature>
<evidence type="ECO:0000313" key="7">
    <source>
        <dbReference type="Proteomes" id="UP000037505"/>
    </source>
</evidence>
<dbReference type="RefSeq" id="XP_015401608.1">
    <property type="nucleotide sequence ID" value="XM_015556343.1"/>
</dbReference>
<protein>
    <recommendedName>
        <fullName evidence="8">RTA1 domain protein</fullName>
    </recommendedName>
</protein>
<keyword evidence="2 5" id="KW-0812">Transmembrane</keyword>
<evidence type="ECO:0008006" key="8">
    <source>
        <dbReference type="Google" id="ProtNLM"/>
    </source>
</evidence>
<organism evidence="6 7">
    <name type="scientific">Aspergillus nomiae NRRL (strain ATCC 15546 / NRRL 13137 / CBS 260.88 / M93)</name>
    <dbReference type="NCBI Taxonomy" id="1509407"/>
    <lineage>
        <taxon>Eukaryota</taxon>
        <taxon>Fungi</taxon>
        <taxon>Dikarya</taxon>
        <taxon>Ascomycota</taxon>
        <taxon>Pezizomycotina</taxon>
        <taxon>Eurotiomycetes</taxon>
        <taxon>Eurotiomycetidae</taxon>
        <taxon>Eurotiales</taxon>
        <taxon>Aspergillaceae</taxon>
        <taxon>Aspergillus</taxon>
        <taxon>Aspergillus subgen. Circumdati</taxon>
    </lineage>
</organism>
<feature type="transmembrane region" description="Helical" evidence="5">
    <location>
        <begin position="200"/>
        <end position="220"/>
    </location>
</feature>
<evidence type="ECO:0000256" key="5">
    <source>
        <dbReference type="SAM" id="Phobius"/>
    </source>
</evidence>
<dbReference type="GeneID" id="26812891"/>
<feature type="transmembrane region" description="Helical" evidence="5">
    <location>
        <begin position="121"/>
        <end position="145"/>
    </location>
</feature>
<reference evidence="6 7" key="1">
    <citation type="submission" date="2014-06" db="EMBL/GenBank/DDBJ databases">
        <title>The Genome of the Aflatoxigenic Filamentous Fungus Aspergillus nomius.</title>
        <authorList>
            <person name="Moore M.G."/>
            <person name="Shannon B.M."/>
            <person name="Brian M.M."/>
        </authorList>
    </citation>
    <scope>NUCLEOTIDE SEQUENCE [LARGE SCALE GENOMIC DNA]</scope>
    <source>
        <strain evidence="6 7">NRRL 13137</strain>
    </source>
</reference>
<gene>
    <name evidence="6" type="ORF">ANOM_011087</name>
</gene>
<keyword evidence="4 5" id="KW-0472">Membrane</keyword>
<feature type="transmembrane region" description="Helical" evidence="5">
    <location>
        <begin position="47"/>
        <end position="68"/>
    </location>
</feature>
<evidence type="ECO:0000256" key="1">
    <source>
        <dbReference type="ARBA" id="ARBA00004141"/>
    </source>
</evidence>
<feature type="transmembrane region" description="Helical" evidence="5">
    <location>
        <begin position="157"/>
        <end position="179"/>
    </location>
</feature>
<dbReference type="Proteomes" id="UP000037505">
    <property type="component" value="Unassembled WGS sequence"/>
</dbReference>
<dbReference type="EMBL" id="JNOM01000558">
    <property type="protein sequence ID" value="KNG80685.1"/>
    <property type="molecule type" value="Genomic_DNA"/>
</dbReference>
<evidence type="ECO:0000256" key="4">
    <source>
        <dbReference type="ARBA" id="ARBA00023136"/>
    </source>
</evidence>
<comment type="caution">
    <text evidence="6">The sequence shown here is derived from an EMBL/GenBank/DDBJ whole genome shotgun (WGS) entry which is preliminary data.</text>
</comment>
<evidence type="ECO:0000256" key="2">
    <source>
        <dbReference type="ARBA" id="ARBA00022692"/>
    </source>
</evidence>
<feature type="transmembrane region" description="Helical" evidence="5">
    <location>
        <begin position="235"/>
        <end position="254"/>
    </location>
</feature>